<dbReference type="InterPro" id="IPR036291">
    <property type="entry name" value="NAD(P)-bd_dom_sf"/>
</dbReference>
<dbReference type="Gene3D" id="3.40.50.720">
    <property type="entry name" value="NAD(P)-binding Rossmann-like Domain"/>
    <property type="match status" value="1"/>
</dbReference>
<sequence length="262" mass="27122">MVSTRPVGTRKVLVTGGGSGMGLAVAEALLRTGGRVAVTGRRVERLEAVVRAWPGQAVALPCDLASPSERTGLLARARDALGGLDGLVHSAGVVEHQLPGHISEEALRAQLELNLVAPLRLGEEALSLLEDGGGMVFIASTLALRPLPTSAVYSAAKAGLLAAMRSLALAGALRRIRANAVCPGVVDTEMVRAPRLSPGEPPPEGEELERRISAQLSTLGALHPLGRLGKAEEVAEAVVHLLSAPWTTGSELVIDGGILLRE</sequence>
<keyword evidence="2" id="KW-0560">Oxidoreductase</keyword>
<evidence type="ECO:0000313" key="5">
    <source>
        <dbReference type="Proteomes" id="UP000256345"/>
    </source>
</evidence>
<comment type="similarity">
    <text evidence="1">Belongs to the short-chain dehydrogenases/reductases (SDR) family.</text>
</comment>
<protein>
    <submittedName>
        <fullName evidence="4">NAD(P)-dependent dehydrogenase (Short-subunit alcohol dehydrogenase family)</fullName>
    </submittedName>
</protein>
<dbReference type="InterPro" id="IPR002347">
    <property type="entry name" value="SDR_fam"/>
</dbReference>
<feature type="domain" description="Ketoreductase" evidence="3">
    <location>
        <begin position="10"/>
        <end position="188"/>
    </location>
</feature>
<comment type="caution">
    <text evidence="4">The sequence shown here is derived from an EMBL/GenBank/DDBJ whole genome shotgun (WGS) entry which is preliminary data.</text>
</comment>
<evidence type="ECO:0000259" key="3">
    <source>
        <dbReference type="SMART" id="SM00822"/>
    </source>
</evidence>
<reference evidence="4 5" key="1">
    <citation type="submission" date="2018-08" db="EMBL/GenBank/DDBJ databases">
        <title>Genomic Encyclopedia of Archaeal and Bacterial Type Strains, Phase II (KMG-II): from individual species to whole genera.</title>
        <authorList>
            <person name="Goeker M."/>
        </authorList>
    </citation>
    <scope>NUCLEOTIDE SEQUENCE [LARGE SCALE GENOMIC DNA]</scope>
    <source>
        <strain evidence="4 5">DSM 2261</strain>
    </source>
</reference>
<dbReference type="CDD" id="cd05233">
    <property type="entry name" value="SDR_c"/>
    <property type="match status" value="1"/>
</dbReference>
<proteinExistence type="inferred from homology"/>
<dbReference type="EMBL" id="QUMU01000016">
    <property type="protein sequence ID" value="REG23640.1"/>
    <property type="molecule type" value="Genomic_DNA"/>
</dbReference>
<dbReference type="SMART" id="SM00822">
    <property type="entry name" value="PKS_KR"/>
    <property type="match status" value="1"/>
</dbReference>
<keyword evidence="5" id="KW-1185">Reference proteome</keyword>
<dbReference type="Pfam" id="PF13561">
    <property type="entry name" value="adh_short_C2"/>
    <property type="match status" value="1"/>
</dbReference>
<gene>
    <name evidence="4" type="ORF">ATI61_116110</name>
</gene>
<dbReference type="Proteomes" id="UP000256345">
    <property type="component" value="Unassembled WGS sequence"/>
</dbReference>
<evidence type="ECO:0000256" key="2">
    <source>
        <dbReference type="ARBA" id="ARBA00023002"/>
    </source>
</evidence>
<dbReference type="SUPFAM" id="SSF51735">
    <property type="entry name" value="NAD(P)-binding Rossmann-fold domains"/>
    <property type="match status" value="1"/>
</dbReference>
<evidence type="ECO:0000313" key="4">
    <source>
        <dbReference type="EMBL" id="REG23640.1"/>
    </source>
</evidence>
<dbReference type="PANTHER" id="PTHR43477">
    <property type="entry name" value="DIHYDROANTICAPSIN 7-DEHYDROGENASE"/>
    <property type="match status" value="1"/>
</dbReference>
<dbReference type="InterPro" id="IPR057326">
    <property type="entry name" value="KR_dom"/>
</dbReference>
<dbReference type="PRINTS" id="PR00080">
    <property type="entry name" value="SDRFAMILY"/>
</dbReference>
<accession>A0ABX9JPD6</accession>
<organism evidence="4 5">
    <name type="scientific">Archangium gephyra</name>
    <dbReference type="NCBI Taxonomy" id="48"/>
    <lineage>
        <taxon>Bacteria</taxon>
        <taxon>Pseudomonadati</taxon>
        <taxon>Myxococcota</taxon>
        <taxon>Myxococcia</taxon>
        <taxon>Myxococcales</taxon>
        <taxon>Cystobacterineae</taxon>
        <taxon>Archangiaceae</taxon>
        <taxon>Archangium</taxon>
    </lineage>
</organism>
<dbReference type="InterPro" id="IPR051122">
    <property type="entry name" value="SDR_DHRS6-like"/>
</dbReference>
<evidence type="ECO:0000256" key="1">
    <source>
        <dbReference type="ARBA" id="ARBA00006484"/>
    </source>
</evidence>
<dbReference type="PANTHER" id="PTHR43477:SF1">
    <property type="entry name" value="DIHYDROANTICAPSIN 7-DEHYDROGENASE"/>
    <property type="match status" value="1"/>
</dbReference>
<name>A0ABX9JPD6_9BACT</name>
<dbReference type="PRINTS" id="PR00081">
    <property type="entry name" value="GDHRDH"/>
</dbReference>